<dbReference type="Proteomes" id="UP000567570">
    <property type="component" value="Unassembled WGS sequence"/>
</dbReference>
<feature type="compositionally biased region" description="Polar residues" evidence="2">
    <location>
        <begin position="18"/>
        <end position="33"/>
    </location>
</feature>
<reference evidence="4 5" key="1">
    <citation type="submission" date="2019-09" db="EMBL/GenBank/DDBJ databases">
        <title>Bird 10,000 Genomes (B10K) Project - Family phase.</title>
        <authorList>
            <person name="Zhang G."/>
        </authorList>
    </citation>
    <scope>NUCLEOTIDE SEQUENCE [LARGE SCALE GENOMIC DNA]</scope>
    <source>
        <strain evidence="4">B10K-DU-002-11</strain>
        <tissue evidence="4">Muscle</tissue>
    </source>
</reference>
<evidence type="ECO:0000313" key="5">
    <source>
        <dbReference type="Proteomes" id="UP000567570"/>
    </source>
</evidence>
<dbReference type="Pfam" id="PF04089">
    <property type="entry name" value="BRICHOS"/>
    <property type="match status" value="1"/>
</dbReference>
<organism evidence="4 5">
    <name type="scientific">Aramus guarauna</name>
    <name type="common">Limpkin</name>
    <name type="synonym">Scolopax guarauna</name>
    <dbReference type="NCBI Taxonomy" id="54356"/>
    <lineage>
        <taxon>Eukaryota</taxon>
        <taxon>Metazoa</taxon>
        <taxon>Chordata</taxon>
        <taxon>Craniata</taxon>
        <taxon>Vertebrata</taxon>
        <taxon>Euteleostomi</taxon>
        <taxon>Archelosauria</taxon>
        <taxon>Archosauria</taxon>
        <taxon>Dinosauria</taxon>
        <taxon>Saurischia</taxon>
        <taxon>Theropoda</taxon>
        <taxon>Coelurosauria</taxon>
        <taxon>Aves</taxon>
        <taxon>Neognathae</taxon>
        <taxon>Neoaves</taxon>
        <taxon>Gruiformes</taxon>
        <taxon>Aramidae</taxon>
        <taxon>Aramus</taxon>
    </lineage>
</organism>
<dbReference type="InterPro" id="IPR007084">
    <property type="entry name" value="BRICHOS_dom"/>
</dbReference>
<dbReference type="Gene3D" id="3.30.390.150">
    <property type="match status" value="1"/>
</dbReference>
<dbReference type="PROSITE" id="PS50869">
    <property type="entry name" value="BRICHOS"/>
    <property type="match status" value="1"/>
</dbReference>
<evidence type="ECO:0000313" key="4">
    <source>
        <dbReference type="EMBL" id="NXO52593.1"/>
    </source>
</evidence>
<feature type="non-terminal residue" evidence="4">
    <location>
        <position position="1"/>
    </location>
</feature>
<feature type="domain" description="BRICHOS" evidence="3">
    <location>
        <begin position="30"/>
        <end position="123"/>
    </location>
</feature>
<protein>
    <submittedName>
        <fullName evidence="4">GKN1 protein</fullName>
    </submittedName>
</protein>
<evidence type="ECO:0000256" key="2">
    <source>
        <dbReference type="SAM" id="MobiDB-lite"/>
    </source>
</evidence>
<keyword evidence="5" id="KW-1185">Reference proteome</keyword>
<name>A0A7L1STG2_ARAGA</name>
<feature type="non-terminal residue" evidence="4">
    <location>
        <position position="136"/>
    </location>
</feature>
<comment type="caution">
    <text evidence="4">The sequence shown here is derived from an EMBL/GenBank/DDBJ whole genome shotgun (WGS) entry which is preliminary data.</text>
</comment>
<proteinExistence type="predicted"/>
<evidence type="ECO:0000259" key="3">
    <source>
        <dbReference type="PROSITE" id="PS50869"/>
    </source>
</evidence>
<accession>A0A7L1STG2</accession>
<dbReference type="PANTHER" id="PTHR16483">
    <property type="entry name" value="GASTROKINE 1"/>
    <property type="match status" value="1"/>
</dbReference>
<dbReference type="SMART" id="SM01039">
    <property type="entry name" value="BRICHOS"/>
    <property type="match status" value="1"/>
</dbReference>
<keyword evidence="1" id="KW-1015">Disulfide bond</keyword>
<sequence length="136" mass="15170">NQNGKKNFKGHHGENSHRSFTATRVGSGSMESSQGWKSVWDIKTGYVATKVFSKNTCIIAKMAKRFSLDKPFPAPPQGDKGPRPHQLPPIENHFIISRNRLQSLRPYGKRIQALCRGIPSYLAYPAVGEYTSNSVL</sequence>
<gene>
    <name evidence="4" type="primary">Gkn1</name>
    <name evidence="4" type="ORF">ARAGUA_R15504</name>
</gene>
<feature type="region of interest" description="Disordered" evidence="2">
    <location>
        <begin position="69"/>
        <end position="89"/>
    </location>
</feature>
<feature type="region of interest" description="Disordered" evidence="2">
    <location>
        <begin position="1"/>
        <end position="33"/>
    </location>
</feature>
<dbReference type="InterPro" id="IPR051772">
    <property type="entry name" value="Gastrokine"/>
</dbReference>
<dbReference type="AlphaFoldDB" id="A0A7L1STG2"/>
<feature type="compositionally biased region" description="Basic residues" evidence="2">
    <location>
        <begin position="1"/>
        <end position="10"/>
    </location>
</feature>
<evidence type="ECO:0000256" key="1">
    <source>
        <dbReference type="ARBA" id="ARBA00023157"/>
    </source>
</evidence>
<dbReference type="EMBL" id="VXBL01003967">
    <property type="protein sequence ID" value="NXO52593.1"/>
    <property type="molecule type" value="Genomic_DNA"/>
</dbReference>